<dbReference type="OrthoDB" id="2987626at2"/>
<feature type="region of interest" description="Disordered" evidence="1">
    <location>
        <begin position="117"/>
        <end position="136"/>
    </location>
</feature>
<reference evidence="2 3" key="1">
    <citation type="submission" date="2019-03" db="EMBL/GenBank/DDBJ databases">
        <title>Genomic Encyclopedia of Type Strains, Phase IV (KMG-IV): sequencing the most valuable type-strain genomes for metagenomic binning, comparative biology and taxonomic classification.</title>
        <authorList>
            <person name="Goeker M."/>
        </authorList>
    </citation>
    <scope>NUCLEOTIDE SEQUENCE [LARGE SCALE GENOMIC DNA]</scope>
    <source>
        <strain evidence="2 3">DSM 46770</strain>
    </source>
</reference>
<evidence type="ECO:0000313" key="2">
    <source>
        <dbReference type="EMBL" id="TDQ54306.1"/>
    </source>
</evidence>
<name>A0A4R6VC37_9ACTN</name>
<evidence type="ECO:0000313" key="3">
    <source>
        <dbReference type="Proteomes" id="UP000295281"/>
    </source>
</evidence>
<protein>
    <submittedName>
        <fullName evidence="2">Uncharacterized protein</fullName>
    </submittedName>
</protein>
<dbReference type="Proteomes" id="UP000295281">
    <property type="component" value="Unassembled WGS sequence"/>
</dbReference>
<proteinExistence type="predicted"/>
<gene>
    <name evidence="2" type="ORF">EV190_102140</name>
</gene>
<evidence type="ECO:0000256" key="1">
    <source>
        <dbReference type="SAM" id="MobiDB-lite"/>
    </source>
</evidence>
<comment type="caution">
    <text evidence="2">The sequence shown here is derived from an EMBL/GenBank/DDBJ whole genome shotgun (WGS) entry which is preliminary data.</text>
</comment>
<dbReference type="AlphaFoldDB" id="A0A4R6VC37"/>
<accession>A0A4R6VC37</accession>
<dbReference type="RefSeq" id="WP_133740300.1">
    <property type="nucleotide sequence ID" value="NZ_SNYN01000002.1"/>
</dbReference>
<keyword evidence="3" id="KW-1185">Reference proteome</keyword>
<dbReference type="EMBL" id="SNYN01000002">
    <property type="protein sequence ID" value="TDQ54306.1"/>
    <property type="molecule type" value="Genomic_DNA"/>
</dbReference>
<organism evidence="2 3">
    <name type="scientific">Actinorugispora endophytica</name>
    <dbReference type="NCBI Taxonomy" id="1605990"/>
    <lineage>
        <taxon>Bacteria</taxon>
        <taxon>Bacillati</taxon>
        <taxon>Actinomycetota</taxon>
        <taxon>Actinomycetes</taxon>
        <taxon>Streptosporangiales</taxon>
        <taxon>Nocardiopsidaceae</taxon>
        <taxon>Actinorugispora</taxon>
    </lineage>
</organism>
<sequence length="321" mass="33899">MAQRARALRLPLPEHLPTCRGGLGGALPRPEADGRVGPTPARLAERGKQARDADAYDAHFGVERVSDDPGGVFLAGLSTALRDVLADVDAHGTGLDANQWRTVLRVPGAVLAFTSPGAAPVPGRGDGDRPPLGTPGEPASLLRWRTGHRLFFTLTQALIVALSPLRAAAGERDADGAREALEFAVLLNRASAVAMRYASDFPAAEYPAVVRPSMEPPFTAPGFSGLQGRDHRHLVRLFGGLREFRSGPVAAGDSYRRFVASVGELHAAHRLVCSRFGGGELPSLRTRGRGSPPHPARTAGQVLETLSAQRLALLSPGRAGR</sequence>